<keyword evidence="17" id="KW-0812">Transmembrane</keyword>
<keyword evidence="20" id="KW-1185">Reference proteome</keyword>
<evidence type="ECO:0000313" key="19">
    <source>
        <dbReference type="Ensembl" id="ENSRNOP00000101254.1"/>
    </source>
</evidence>
<organism evidence="19 20">
    <name type="scientific">Rattus norvegicus</name>
    <name type="common">Rat</name>
    <dbReference type="NCBI Taxonomy" id="10116"/>
    <lineage>
        <taxon>Eukaryota</taxon>
        <taxon>Metazoa</taxon>
        <taxon>Chordata</taxon>
        <taxon>Craniata</taxon>
        <taxon>Vertebrata</taxon>
        <taxon>Euteleostomi</taxon>
        <taxon>Mammalia</taxon>
        <taxon>Eutheria</taxon>
        <taxon>Euarchontoglires</taxon>
        <taxon>Glires</taxon>
        <taxon>Rodentia</taxon>
        <taxon>Myomorpha</taxon>
        <taxon>Muroidea</taxon>
        <taxon>Muridae</taxon>
        <taxon>Murinae</taxon>
        <taxon>Rattus</taxon>
    </lineage>
</organism>
<evidence type="ECO:0000256" key="2">
    <source>
        <dbReference type="ARBA" id="ARBA00006432"/>
    </source>
</evidence>
<evidence type="ECO:0000256" key="10">
    <source>
        <dbReference type="ARBA" id="ARBA00024484"/>
    </source>
</evidence>
<dbReference type="PROSITE" id="PS00455">
    <property type="entry name" value="AMP_BINDING"/>
    <property type="match status" value="1"/>
</dbReference>
<keyword evidence="21" id="KW-1267">Proteomics identification</keyword>
<evidence type="ECO:0000256" key="17">
    <source>
        <dbReference type="RuleBase" id="RU369030"/>
    </source>
</evidence>
<evidence type="ECO:0000313" key="20">
    <source>
        <dbReference type="Proteomes" id="UP000002494"/>
    </source>
</evidence>
<protein>
    <recommendedName>
        <fullName evidence="17">Long-chain-fatty-acid--CoA ligase</fullName>
        <ecNumber evidence="17">6.2.1.15</ecNumber>
        <ecNumber evidence="17">6.2.1.3</ecNumber>
    </recommendedName>
    <alternativeName>
        <fullName evidence="17">Acyl-CoA synthetase</fullName>
    </alternativeName>
    <alternativeName>
        <fullName evidence="17">Long-chain acyl-CoA synthetase</fullName>
    </alternativeName>
</protein>
<keyword evidence="7 17" id="KW-0067">ATP-binding</keyword>
<comment type="catalytic activity">
    <reaction evidence="13 17">
        <text>(5Z,8Z,11Z,14Z)-eicosatetraenoate + ATP + CoA = (5Z,8Z,11Z,14Z)-eicosatetraenoyl-CoA + AMP + diphosphate</text>
        <dbReference type="Rhea" id="RHEA:19713"/>
        <dbReference type="ChEBI" id="CHEBI:30616"/>
        <dbReference type="ChEBI" id="CHEBI:32395"/>
        <dbReference type="ChEBI" id="CHEBI:33019"/>
        <dbReference type="ChEBI" id="CHEBI:57287"/>
        <dbReference type="ChEBI" id="CHEBI:57368"/>
        <dbReference type="ChEBI" id="CHEBI:456215"/>
        <dbReference type="EC" id="6.2.1.15"/>
    </reaction>
    <physiologicalReaction direction="left-to-right" evidence="13 17">
        <dbReference type="Rhea" id="RHEA:19714"/>
    </physiologicalReaction>
</comment>
<keyword evidence="8 17" id="KW-0443">Lipid metabolism</keyword>
<feature type="transmembrane region" description="Helical" evidence="17">
    <location>
        <begin position="21"/>
        <end position="45"/>
    </location>
</feature>
<accession>A0ABK0LIU2</accession>
<dbReference type="SUPFAM" id="SSF56801">
    <property type="entry name" value="Acetyl-CoA synthetase-like"/>
    <property type="match status" value="1"/>
</dbReference>
<evidence type="ECO:0000256" key="12">
    <source>
        <dbReference type="ARBA" id="ARBA00024532"/>
    </source>
</evidence>
<evidence type="ECO:0000256" key="1">
    <source>
        <dbReference type="ARBA" id="ARBA00004643"/>
    </source>
</evidence>
<evidence type="ECO:0000256" key="16">
    <source>
        <dbReference type="ARBA" id="ARBA00049139"/>
    </source>
</evidence>
<keyword evidence="6 17" id="KW-0276">Fatty acid metabolism</keyword>
<dbReference type="EC" id="6.2.1.3" evidence="17"/>
<name>A0ABK0LIU2_RAT</name>
<evidence type="ECO:0000256" key="8">
    <source>
        <dbReference type="ARBA" id="ARBA00023098"/>
    </source>
</evidence>
<keyword evidence="5" id="KW-1000">Mitochondrion outer membrane</keyword>
<evidence type="ECO:0000256" key="13">
    <source>
        <dbReference type="ARBA" id="ARBA00024548"/>
    </source>
</evidence>
<dbReference type="PANTHER" id="PTHR43272:SF28">
    <property type="entry name" value="LONG-CHAIN-FATTY-ACID--COA LIGASE 1"/>
    <property type="match status" value="1"/>
</dbReference>
<comment type="catalytic activity">
    <reaction evidence="9 17">
        <text>5-hydroxy-(6E,8Z,11Z,14Z)-eicosatetraenoate + ATP + CoA = 5-hydroxy-(6E,8Z,11Z,14Z)-eicosatetraenoyl-CoA + AMP + diphosphate</text>
        <dbReference type="Rhea" id="RHEA:52108"/>
        <dbReference type="ChEBI" id="CHEBI:30616"/>
        <dbReference type="ChEBI" id="CHEBI:33019"/>
        <dbReference type="ChEBI" id="CHEBI:57287"/>
        <dbReference type="ChEBI" id="CHEBI:65341"/>
        <dbReference type="ChEBI" id="CHEBI:136407"/>
        <dbReference type="ChEBI" id="CHEBI:456215"/>
    </reaction>
    <physiologicalReaction direction="left-to-right" evidence="9 17">
        <dbReference type="Rhea" id="RHEA:52109"/>
    </physiologicalReaction>
</comment>
<evidence type="ECO:0000256" key="5">
    <source>
        <dbReference type="ARBA" id="ARBA00022787"/>
    </source>
</evidence>
<keyword evidence="5" id="KW-0496">Mitochondrion</keyword>
<keyword evidence="4 17" id="KW-0547">Nucleotide-binding</keyword>
<keyword evidence="17" id="KW-0472">Membrane</keyword>
<reference evidence="19" key="2">
    <citation type="submission" date="2025-08" db="UniProtKB">
        <authorList>
            <consortium name="Ensembl"/>
        </authorList>
    </citation>
    <scope>IDENTIFICATION</scope>
    <source>
        <strain evidence="19">Brown Norway</strain>
    </source>
</reference>
<evidence type="ECO:0000256" key="11">
    <source>
        <dbReference type="ARBA" id="ARBA00024495"/>
    </source>
</evidence>
<evidence type="ECO:0000256" key="7">
    <source>
        <dbReference type="ARBA" id="ARBA00022840"/>
    </source>
</evidence>
<reference evidence="19" key="1">
    <citation type="submission" date="2024-01" db="EMBL/GenBank/DDBJ databases">
        <title>GRCr8: a new rat reference genome assembly contstructed from accurate long reads and long range scaffolding.</title>
        <authorList>
            <person name="Doris P.A."/>
            <person name="Kalbfleisch T."/>
            <person name="Li K."/>
            <person name="Howe K."/>
            <person name="Wood J."/>
        </authorList>
    </citation>
    <scope>NUCLEOTIDE SEQUENCE [LARGE SCALE GENOMIC DNA]</scope>
    <source>
        <strain evidence="19">Brown Norway</strain>
    </source>
</reference>
<evidence type="ECO:0000256" key="14">
    <source>
        <dbReference type="ARBA" id="ARBA00024565"/>
    </source>
</evidence>
<gene>
    <name evidence="19" type="primary">Acsl1</name>
</gene>
<comment type="subcellular location">
    <subcellularLocation>
        <location evidence="1">Endoplasmic reticulum membrane</location>
        <topology evidence="1">Single-pass type III membrane protein</topology>
    </subcellularLocation>
    <subcellularLocation>
        <location evidence="17">Mitochondrion outer membrane</location>
        <topology evidence="17">Single-pass membrane protein</topology>
    </subcellularLocation>
    <subcellularLocation>
        <location evidence="17">Endoplasmic reticulum membrane</location>
        <topology evidence="17">Single-pass membrane protein</topology>
    </subcellularLocation>
    <subcellularLocation>
        <location evidence="15">Mitochondrion outer membrane</location>
        <topology evidence="15">Single-pass type III membrane protein</topology>
    </subcellularLocation>
</comment>
<dbReference type="InterPro" id="IPR045311">
    <property type="entry name" value="LC-FACS_euk"/>
</dbReference>
<dbReference type="Ensembl" id="ENSRNOT00000165880.1">
    <property type="protein sequence ID" value="ENSRNOP00000101254.1"/>
    <property type="gene ID" value="ENSRNOG00000010633.5"/>
</dbReference>
<dbReference type="Gene3D" id="3.40.50.12780">
    <property type="entry name" value="N-terminal domain of ligase-like"/>
    <property type="match status" value="1"/>
</dbReference>
<keyword evidence="3 17" id="KW-0436">Ligase</keyword>
<dbReference type="Proteomes" id="UP000002494">
    <property type="component" value="Chromosome 16"/>
</dbReference>
<dbReference type="EC" id="6.2.1.15" evidence="17"/>
<evidence type="ECO:0000256" key="4">
    <source>
        <dbReference type="ARBA" id="ARBA00022741"/>
    </source>
</evidence>
<dbReference type="CDD" id="cd05927">
    <property type="entry name" value="LC-FACS_euk"/>
    <property type="match status" value="1"/>
</dbReference>
<comment type="function">
    <text evidence="17">Catalyzes the conversion of long-chain fatty acids to their active form acyl-CoAs for both synthesis of cellular lipids, and degradation via beta-oxidation.</text>
</comment>
<comment type="catalytic activity">
    <reaction evidence="10">
        <text>a long-chain fatty acid + ATP + CoA = a long-chain fatty acyl-CoA + AMP + diphosphate</text>
        <dbReference type="Rhea" id="RHEA:15421"/>
        <dbReference type="ChEBI" id="CHEBI:30616"/>
        <dbReference type="ChEBI" id="CHEBI:33019"/>
        <dbReference type="ChEBI" id="CHEBI:57287"/>
        <dbReference type="ChEBI" id="CHEBI:57560"/>
        <dbReference type="ChEBI" id="CHEBI:83139"/>
        <dbReference type="ChEBI" id="CHEBI:456215"/>
        <dbReference type="EC" id="6.2.1.3"/>
    </reaction>
    <physiologicalReaction direction="left-to-right" evidence="10">
        <dbReference type="Rhea" id="RHEA:15422"/>
    </physiologicalReaction>
</comment>
<dbReference type="InterPro" id="IPR000873">
    <property type="entry name" value="AMP-dep_synth/lig_dom"/>
</dbReference>
<feature type="domain" description="AMP-dependent synthetase/ligase" evidence="18">
    <location>
        <begin position="117"/>
        <end position="508"/>
    </location>
</feature>
<evidence type="ECO:0000256" key="9">
    <source>
        <dbReference type="ARBA" id="ARBA00024469"/>
    </source>
</evidence>
<dbReference type="Pfam" id="PF00501">
    <property type="entry name" value="AMP-binding"/>
    <property type="match status" value="1"/>
</dbReference>
<comment type="catalytic activity">
    <reaction evidence="14 17">
        <text>(E)-hexadec-2-enoate + ATP + CoA = (2E)-hexadecenoyl-CoA + AMP + diphosphate</text>
        <dbReference type="Rhea" id="RHEA:36139"/>
        <dbReference type="ChEBI" id="CHEBI:30616"/>
        <dbReference type="ChEBI" id="CHEBI:33019"/>
        <dbReference type="ChEBI" id="CHEBI:57287"/>
        <dbReference type="ChEBI" id="CHEBI:61526"/>
        <dbReference type="ChEBI" id="CHEBI:72745"/>
        <dbReference type="ChEBI" id="CHEBI:456215"/>
    </reaction>
    <physiologicalReaction direction="left-to-right" evidence="14 17">
        <dbReference type="Rhea" id="RHEA:36140"/>
    </physiologicalReaction>
</comment>
<comment type="catalytic activity">
    <reaction evidence="12 17">
        <text>15-hydroxy-(5Z,8Z,11Z,13E)-eicosatetraenoate + ATP + CoA = 15-hydroxy-(5Z,8Z,11Z,13E)-eicosatetraenoyl-CoA + AMP + diphosphate</text>
        <dbReference type="Rhea" id="RHEA:52116"/>
        <dbReference type="ChEBI" id="CHEBI:30616"/>
        <dbReference type="ChEBI" id="CHEBI:33019"/>
        <dbReference type="ChEBI" id="CHEBI:57287"/>
        <dbReference type="ChEBI" id="CHEBI:78832"/>
        <dbReference type="ChEBI" id="CHEBI:136409"/>
        <dbReference type="ChEBI" id="CHEBI:456215"/>
    </reaction>
    <physiologicalReaction direction="left-to-right" evidence="12 17">
        <dbReference type="Rhea" id="RHEA:52117"/>
    </physiologicalReaction>
</comment>
<dbReference type="GeneTree" id="ENSGT00940000154508"/>
<sequence>MEVHELFRYFRMPELIDIRQYVRTLPTNTLMGFGAFAALTTFWYATRPKALKPPCDLSMQSVEVTGTTEGVRRSAVLEDDKLLLYYYDDVRTMYDGFQRGIQVSNDGPCLGSRKPNQPYEWISYKQVAEMAECIGSALIQKGFKPCSEQFIGIFSQNRPEWVTIEQGCFTYSMVVVPLYDTLGTDAITYIVNKAELSVIFADKPEKAKLLLEGVENKLTPCLKIIVIMDSYDNDLVERGQKCGVEIIGLKALEDLGRVNRTKPKPPEPEDLAIICFTSGTTGNPKGAMVTHQNIMNDCSGFIKATESAFIASPEDVLISFLPLAHMFETVVECVMLCHGAKIGFFQGDIRLLMDDLKVLQPTIFPVVPRLLNRMFDRIFGQANTSVKRWLLDFASKRKEAELRSGIVRNNSLWDKLIFHKIQSSLGGKVRLMITGAAPVSATVLTFLRAALGCQFYEGYGQTECTAGCCLSLPGDWTAGHVGAPMPCNYIKLVDVEDMNYQAAKGEGENGTLKIIDRKKHIFKLAQGEYIAPEKIENIYLRSEAVAQVFVHGESLQAFLIAIVVPDVEILPSWAQKRGFQGSFEELCRNKDINKAILEDMVKLGKNAGLKPFEQVKGIAVHPELFSIDNGLLTPTLKAKRPELRNYFRSQIDELYSTIKI</sequence>
<comment type="catalytic activity">
    <reaction evidence="11 17">
        <text>12-hydroxy-(5Z,8Z,10E,14Z)-eicosatetraenoate + ATP + CoA = 12-hydroxy-(5Z,8Z,10E,14Z)-eicosatetraenoyl-CoA + AMP + diphosphate</text>
        <dbReference type="Rhea" id="RHEA:52112"/>
        <dbReference type="ChEBI" id="CHEBI:30616"/>
        <dbReference type="ChEBI" id="CHEBI:33019"/>
        <dbReference type="ChEBI" id="CHEBI:57287"/>
        <dbReference type="ChEBI" id="CHEBI:90718"/>
        <dbReference type="ChEBI" id="CHEBI:136408"/>
        <dbReference type="ChEBI" id="CHEBI:456215"/>
    </reaction>
    <physiologicalReaction direction="left-to-right" evidence="11 17">
        <dbReference type="Rhea" id="RHEA:52113"/>
    </physiologicalReaction>
</comment>
<dbReference type="PANTHER" id="PTHR43272">
    <property type="entry name" value="LONG-CHAIN-FATTY-ACID--COA LIGASE"/>
    <property type="match status" value="1"/>
</dbReference>
<reference evidence="19" key="3">
    <citation type="submission" date="2025-09" db="UniProtKB">
        <authorList>
            <consortium name="Ensembl"/>
        </authorList>
    </citation>
    <scope>IDENTIFICATION</scope>
    <source>
        <strain evidence="19">Brown Norway</strain>
    </source>
</reference>
<keyword evidence="17" id="KW-1133">Transmembrane helix</keyword>
<evidence type="ECO:0000256" key="3">
    <source>
        <dbReference type="ARBA" id="ARBA00022598"/>
    </source>
</evidence>
<dbReference type="InterPro" id="IPR020845">
    <property type="entry name" value="AMP-binding_CS"/>
</dbReference>
<dbReference type="InterPro" id="IPR042099">
    <property type="entry name" value="ANL_N_sf"/>
</dbReference>
<evidence type="ECO:0000256" key="15">
    <source>
        <dbReference type="ARBA" id="ARBA00025703"/>
    </source>
</evidence>
<dbReference type="RGD" id="2015">
    <property type="gene designation" value="Acsl1"/>
</dbReference>
<proteinExistence type="evidence at protein level"/>
<evidence type="ECO:0007829" key="21">
    <source>
        <dbReference type="PeptideAtlas" id="A0ABK0LIU2"/>
    </source>
</evidence>
<comment type="catalytic activity">
    <reaction evidence="16 17">
        <text>hexadecanoate + ATP + CoA = hexadecanoyl-CoA + AMP + diphosphate</text>
        <dbReference type="Rhea" id="RHEA:30751"/>
        <dbReference type="ChEBI" id="CHEBI:7896"/>
        <dbReference type="ChEBI" id="CHEBI:30616"/>
        <dbReference type="ChEBI" id="CHEBI:33019"/>
        <dbReference type="ChEBI" id="CHEBI:57287"/>
        <dbReference type="ChEBI" id="CHEBI:57379"/>
        <dbReference type="ChEBI" id="CHEBI:456215"/>
    </reaction>
    <physiologicalReaction direction="left-to-right" evidence="16 17">
        <dbReference type="Rhea" id="RHEA:30752"/>
    </physiologicalReaction>
</comment>
<evidence type="ECO:0000256" key="6">
    <source>
        <dbReference type="ARBA" id="ARBA00022832"/>
    </source>
</evidence>
<comment type="similarity">
    <text evidence="2 17">Belongs to the ATP-dependent AMP-binding enzyme family.</text>
</comment>
<evidence type="ECO:0000259" key="18">
    <source>
        <dbReference type="Pfam" id="PF00501"/>
    </source>
</evidence>